<name>A0A1V0QFZ2_CNPV</name>
<dbReference type="PANTHER" id="PTHR24171">
    <property type="entry name" value="ANKYRIN REPEAT DOMAIN-CONTAINING PROTEIN 39-RELATED"/>
    <property type="match status" value="1"/>
</dbReference>
<keyword evidence="2 3" id="KW-0040">ANK repeat</keyword>
<protein>
    <submittedName>
        <fullName evidence="5">SWPV2-ORF026</fullName>
    </submittedName>
</protein>
<evidence type="ECO:0000259" key="4">
    <source>
        <dbReference type="Pfam" id="PF09372"/>
    </source>
</evidence>
<feature type="repeat" description="ANK" evidence="3">
    <location>
        <begin position="89"/>
        <end position="121"/>
    </location>
</feature>
<dbReference type="InterPro" id="IPR036770">
    <property type="entry name" value="Ankyrin_rpt-contain_sf"/>
</dbReference>
<dbReference type="Gene3D" id="1.25.40.20">
    <property type="entry name" value="Ankyrin repeat-containing domain"/>
    <property type="match status" value="2"/>
</dbReference>
<keyword evidence="1" id="KW-0677">Repeat</keyword>
<accession>A0A1V0QFZ2</accession>
<organism evidence="5">
    <name type="scientific">Shearwaterpox virus</name>
    <dbReference type="NCBI Taxonomy" id="1974596"/>
    <lineage>
        <taxon>Viruses</taxon>
        <taxon>Varidnaviria</taxon>
        <taxon>Bamfordvirae</taxon>
        <taxon>Nucleocytoviricota</taxon>
        <taxon>Pokkesviricetes</taxon>
        <taxon>Chitovirales</taxon>
        <taxon>Poxviridae</taxon>
        <taxon>Chordopoxvirinae</taxon>
        <taxon>Avipoxvirus</taxon>
        <taxon>Avipoxvirus canarypox</taxon>
        <taxon>Canarypox virus</taxon>
    </lineage>
</organism>
<dbReference type="SMART" id="SM00248">
    <property type="entry name" value="ANK"/>
    <property type="match status" value="4"/>
</dbReference>
<evidence type="ECO:0000256" key="3">
    <source>
        <dbReference type="PROSITE-ProRule" id="PRU00023"/>
    </source>
</evidence>
<feature type="repeat" description="ANK" evidence="3">
    <location>
        <begin position="56"/>
        <end position="88"/>
    </location>
</feature>
<dbReference type="SUPFAM" id="SSF48403">
    <property type="entry name" value="Ankyrin repeat"/>
    <property type="match status" value="1"/>
</dbReference>
<dbReference type="Pfam" id="PF12796">
    <property type="entry name" value="Ank_2"/>
    <property type="match status" value="1"/>
</dbReference>
<evidence type="ECO:0000313" key="5">
    <source>
        <dbReference type="EMBL" id="ARE67245.1"/>
    </source>
</evidence>
<dbReference type="InterPro" id="IPR002110">
    <property type="entry name" value="Ankyrin_rpt"/>
</dbReference>
<dbReference type="EMBL" id="KX857215">
    <property type="protein sequence ID" value="ARE67245.1"/>
    <property type="molecule type" value="Genomic_DNA"/>
</dbReference>
<sequence length="340" mass="39187">MSVTMDLPIDHMSIDNINEYNKNGYTRLYIEVAMKKRKNVDRLLYLGADPNLASADSYCPLHIAVRNGSLKIIRSLLKYGANINQECHEGDTALMMAISLGNYTACKTLLDNNADPNYVNYYGIVPLIRAIICEKPDIVRLLLDRGANCNHLITKNGRTYTALESLRNCFFKDNSSSLSILISEIAISTCREGFDIDGFNRNVEIISRDNILHDIALKCKMELNFMYTRGIGDKSIFRLCIMKEHDKINKNLLVSYLDKLIETRDKMTMYRYYMNDIINIGSRRRELLTMAMNVKCYTLDEGINMYWKNNPFKERIQILQNLSDNMLTKLILNDALNIHK</sequence>
<proteinExistence type="predicted"/>
<dbReference type="PROSITE" id="PS50088">
    <property type="entry name" value="ANK_REPEAT"/>
    <property type="match status" value="2"/>
</dbReference>
<gene>
    <name evidence="5" type="primary">SWPV2-026</name>
</gene>
<feature type="domain" description="PRANC" evidence="4">
    <location>
        <begin position="232"/>
        <end position="331"/>
    </location>
</feature>
<evidence type="ECO:0000256" key="1">
    <source>
        <dbReference type="ARBA" id="ARBA00022737"/>
    </source>
</evidence>
<dbReference type="PROSITE" id="PS50297">
    <property type="entry name" value="ANK_REP_REGION"/>
    <property type="match status" value="2"/>
</dbReference>
<dbReference type="Pfam" id="PF09372">
    <property type="entry name" value="PRANC"/>
    <property type="match status" value="1"/>
</dbReference>
<dbReference type="InterPro" id="IPR018272">
    <property type="entry name" value="PRANC_domain"/>
</dbReference>
<evidence type="ECO:0000256" key="2">
    <source>
        <dbReference type="ARBA" id="ARBA00023043"/>
    </source>
</evidence>
<reference evidence="5" key="1">
    <citation type="journal article" date="2017" name="BMC Genomics">
        <title>Genomic characterization of two novel pathogenic avipoxviruses isolated from pacific shearwaters (Ardenna spp.).</title>
        <authorList>
            <person name="Sarker S."/>
            <person name="Das S."/>
            <person name="Lavers J.L."/>
            <person name="Hutton I."/>
            <person name="Helbig K."/>
            <person name="Imbery J."/>
            <person name="Upton C."/>
            <person name="Raidal S.R."/>
        </authorList>
    </citation>
    <scope>NUCLEOTIDE SEQUENCE [LARGE SCALE GENOMIC DNA]</scope>
    <source>
        <strain evidence="5">SWPV-2</strain>
    </source>
</reference>
<dbReference type="Proteomes" id="UP000319767">
    <property type="component" value="Segment"/>
</dbReference>